<evidence type="ECO:0000313" key="3">
    <source>
        <dbReference type="Proteomes" id="UP000800235"/>
    </source>
</evidence>
<feature type="region of interest" description="Disordered" evidence="1">
    <location>
        <begin position="1"/>
        <end position="149"/>
    </location>
</feature>
<feature type="compositionally biased region" description="Acidic residues" evidence="1">
    <location>
        <begin position="59"/>
        <end position="82"/>
    </location>
</feature>
<feature type="compositionally biased region" description="Acidic residues" evidence="1">
    <location>
        <begin position="89"/>
        <end position="105"/>
    </location>
</feature>
<dbReference type="Proteomes" id="UP000800235">
    <property type="component" value="Unassembled WGS sequence"/>
</dbReference>
<reference evidence="2" key="1">
    <citation type="journal article" date="2020" name="Stud. Mycol.">
        <title>101 Dothideomycetes genomes: a test case for predicting lifestyles and emergence of pathogens.</title>
        <authorList>
            <person name="Haridas S."/>
            <person name="Albert R."/>
            <person name="Binder M."/>
            <person name="Bloem J."/>
            <person name="Labutti K."/>
            <person name="Salamov A."/>
            <person name="Andreopoulos B."/>
            <person name="Baker S."/>
            <person name="Barry K."/>
            <person name="Bills G."/>
            <person name="Bluhm B."/>
            <person name="Cannon C."/>
            <person name="Castanera R."/>
            <person name="Culley D."/>
            <person name="Daum C."/>
            <person name="Ezra D."/>
            <person name="Gonzalez J."/>
            <person name="Henrissat B."/>
            <person name="Kuo A."/>
            <person name="Liang C."/>
            <person name="Lipzen A."/>
            <person name="Lutzoni F."/>
            <person name="Magnuson J."/>
            <person name="Mondo S."/>
            <person name="Nolan M."/>
            <person name="Ohm R."/>
            <person name="Pangilinan J."/>
            <person name="Park H.-J."/>
            <person name="Ramirez L."/>
            <person name="Alfaro M."/>
            <person name="Sun H."/>
            <person name="Tritt A."/>
            <person name="Yoshinaga Y."/>
            <person name="Zwiers L.-H."/>
            <person name="Turgeon B."/>
            <person name="Goodwin S."/>
            <person name="Spatafora J."/>
            <person name="Crous P."/>
            <person name="Grigoriev I."/>
        </authorList>
    </citation>
    <scope>NUCLEOTIDE SEQUENCE</scope>
    <source>
        <strain evidence="2">CBS 130266</strain>
    </source>
</reference>
<name>A0A9P4NHL4_9PEZI</name>
<organism evidence="2 3">
    <name type="scientific">Tothia fuscella</name>
    <dbReference type="NCBI Taxonomy" id="1048955"/>
    <lineage>
        <taxon>Eukaryota</taxon>
        <taxon>Fungi</taxon>
        <taxon>Dikarya</taxon>
        <taxon>Ascomycota</taxon>
        <taxon>Pezizomycotina</taxon>
        <taxon>Dothideomycetes</taxon>
        <taxon>Pleosporomycetidae</taxon>
        <taxon>Venturiales</taxon>
        <taxon>Cylindrosympodiaceae</taxon>
        <taxon>Tothia</taxon>
    </lineage>
</organism>
<dbReference type="AlphaFoldDB" id="A0A9P4NHL4"/>
<proteinExistence type="predicted"/>
<dbReference type="Pfam" id="PF09365">
    <property type="entry name" value="DUF2461"/>
    <property type="match status" value="1"/>
</dbReference>
<dbReference type="NCBIfam" id="TIGR02453">
    <property type="entry name" value="TIGR02453 family protein"/>
    <property type="match status" value="1"/>
</dbReference>
<gene>
    <name evidence="2" type="ORF">EJ08DRAFT_641439</name>
</gene>
<feature type="compositionally biased region" description="Basic and acidic residues" evidence="1">
    <location>
        <begin position="123"/>
        <end position="136"/>
    </location>
</feature>
<dbReference type="OrthoDB" id="2537769at2759"/>
<dbReference type="PANTHER" id="PTHR36452:SF1">
    <property type="entry name" value="DUF2461 DOMAIN-CONTAINING PROTEIN"/>
    <property type="match status" value="1"/>
</dbReference>
<sequence>MARKSLQPPKGAASRSSSKRPTPSESAVETATPAKRAKRQSTTKVTPKKSEHFTHKDSDDDDDMDDDASLSDQDSENYDDESASAVVSSDEEPESNLEDEESEEDIPQRSRGRTKATSGTPKSEGKGSTKKGKSELWRPGVGAGLGPGTQVVIKKPKAREAGDTPYTDDTIHPNTMHFLEDLAANNDRQWLKMHDPDYRNAQKDWTSFLENLTEKVIEADETIPELPVKDIVFRIYRDVRFSSNPTPYKAAFSAAWSRTGRKGPYAAYYVQVKPGGGSLVAGGLWQPEPNALARMRRIIDRRPQRMKQALAQSSIRKEFLDGVAEDDRKVVKKFVAHNSDNALKTKPKGFDSDHKNIELLRLRSFTLSRKVKDEEVLGANGLSRIAELIGCLVPFVTYLNSVVMPDDESDSSDEDNDNRDDE</sequence>
<dbReference type="InterPro" id="IPR012808">
    <property type="entry name" value="CHP02453"/>
</dbReference>
<accession>A0A9P4NHL4</accession>
<keyword evidence="3" id="KW-1185">Reference proteome</keyword>
<protein>
    <recommendedName>
        <fullName evidence="4">DUF2461 domain-containing protein</fullName>
    </recommendedName>
</protein>
<dbReference type="PANTHER" id="PTHR36452">
    <property type="entry name" value="CHROMOSOME 12, WHOLE GENOME SHOTGUN SEQUENCE"/>
    <property type="match status" value="1"/>
</dbReference>
<feature type="compositionally biased region" description="Basic and acidic residues" evidence="1">
    <location>
        <begin position="48"/>
        <end position="58"/>
    </location>
</feature>
<feature type="compositionally biased region" description="Polar residues" evidence="1">
    <location>
        <begin position="14"/>
        <end position="29"/>
    </location>
</feature>
<dbReference type="EMBL" id="MU007099">
    <property type="protein sequence ID" value="KAF2421242.1"/>
    <property type="molecule type" value="Genomic_DNA"/>
</dbReference>
<evidence type="ECO:0000256" key="1">
    <source>
        <dbReference type="SAM" id="MobiDB-lite"/>
    </source>
</evidence>
<comment type="caution">
    <text evidence="2">The sequence shown here is derived from an EMBL/GenBank/DDBJ whole genome shotgun (WGS) entry which is preliminary data.</text>
</comment>
<evidence type="ECO:0000313" key="2">
    <source>
        <dbReference type="EMBL" id="KAF2421242.1"/>
    </source>
</evidence>
<evidence type="ECO:0008006" key="4">
    <source>
        <dbReference type="Google" id="ProtNLM"/>
    </source>
</evidence>